<keyword evidence="3" id="KW-1185">Reference proteome</keyword>
<accession>A0A1G8XSB3</accession>
<proteinExistence type="predicted"/>
<dbReference type="RefSeq" id="WP_143041325.1">
    <property type="nucleotide sequence ID" value="NZ_FNFF01000003.1"/>
</dbReference>
<name>A0A1G8XSB3_9ACTN</name>
<evidence type="ECO:0000313" key="2">
    <source>
        <dbReference type="EMBL" id="SDJ93448.1"/>
    </source>
</evidence>
<evidence type="ECO:0000256" key="1">
    <source>
        <dbReference type="SAM" id="MobiDB-lite"/>
    </source>
</evidence>
<protein>
    <submittedName>
        <fullName evidence="2">Uncharacterized protein</fullName>
    </submittedName>
</protein>
<dbReference type="OrthoDB" id="7625563at2"/>
<dbReference type="EMBL" id="FNFF01000003">
    <property type="protein sequence ID" value="SDJ93448.1"/>
    <property type="molecule type" value="Genomic_DNA"/>
</dbReference>
<evidence type="ECO:0000313" key="3">
    <source>
        <dbReference type="Proteomes" id="UP000199155"/>
    </source>
</evidence>
<gene>
    <name evidence="2" type="ORF">SAMN05421806_103377</name>
</gene>
<organism evidence="2 3">
    <name type="scientific">Streptomyces indicus</name>
    <dbReference type="NCBI Taxonomy" id="417292"/>
    <lineage>
        <taxon>Bacteria</taxon>
        <taxon>Bacillati</taxon>
        <taxon>Actinomycetota</taxon>
        <taxon>Actinomycetes</taxon>
        <taxon>Kitasatosporales</taxon>
        <taxon>Streptomycetaceae</taxon>
        <taxon>Streptomyces</taxon>
    </lineage>
</organism>
<feature type="compositionally biased region" description="Pro residues" evidence="1">
    <location>
        <begin position="9"/>
        <end position="28"/>
    </location>
</feature>
<dbReference type="Proteomes" id="UP000199155">
    <property type="component" value="Unassembled WGS sequence"/>
</dbReference>
<feature type="region of interest" description="Disordered" evidence="1">
    <location>
        <begin position="1"/>
        <end position="52"/>
    </location>
</feature>
<reference evidence="2 3" key="1">
    <citation type="submission" date="2016-10" db="EMBL/GenBank/DDBJ databases">
        <authorList>
            <person name="de Groot N.N."/>
        </authorList>
    </citation>
    <scope>NUCLEOTIDE SEQUENCE [LARGE SCALE GENOMIC DNA]</scope>
    <source>
        <strain evidence="2 3">CGMCC 4.5727</strain>
    </source>
</reference>
<dbReference type="AlphaFoldDB" id="A0A1G8XSB3"/>
<sequence>MTSSAAPSPSRPRPPSPSDPCLPPPPQPYRWTLSSYAGGRPDRIGALPEPPPHVGDGSVSQWYLEALTECTAKVLARAGGADLCFLGRSLDGMYDLLTGALEGAGWEGRVGRLPVSCMDDARWTAAQRLRFRGHLAAAGLSPHALARRRRPVALVDVVYEGRSFTTLHRQLAEWIDECREPWPVIRRKLRYVGVTARGKSSPHHERWQQGLDWVGTLPARHVVNVSLPPGVWSELADCEPKLTRSFPAERWFDEEACTGVTRHAELAPALTRARALVAAGRTRETRAALVRLMARDPGFAEREVRALAGALKG</sequence>